<dbReference type="Pfam" id="PF00528">
    <property type="entry name" value="BPD_transp_1"/>
    <property type="match status" value="1"/>
</dbReference>
<dbReference type="InterPro" id="IPR035906">
    <property type="entry name" value="MetI-like_sf"/>
</dbReference>
<keyword evidence="5 7" id="KW-1133">Transmembrane helix</keyword>
<evidence type="ECO:0000256" key="8">
    <source>
        <dbReference type="SAM" id="MobiDB-lite"/>
    </source>
</evidence>
<proteinExistence type="inferred from homology"/>
<reference evidence="10 11" key="1">
    <citation type="submission" date="2016-05" db="EMBL/GenBank/DDBJ databases">
        <title>Microbial solvent formation.</title>
        <authorList>
            <person name="Poehlein A."/>
            <person name="Montoya Solano J.D."/>
            <person name="Flitsch S."/>
            <person name="Krabben P."/>
            <person name="Duerre P."/>
            <person name="Daniel R."/>
        </authorList>
    </citation>
    <scope>NUCLEOTIDE SEQUENCE [LARGE SCALE GENOMIC DNA]</scope>
    <source>
        <strain evidence="10 11">DSM 2619</strain>
    </source>
</reference>
<name>A0A1S8TXX3_9CLOT</name>
<comment type="similarity">
    <text evidence="7">Belongs to the binding-protein-dependent transport system permease family.</text>
</comment>
<evidence type="ECO:0000256" key="5">
    <source>
        <dbReference type="ARBA" id="ARBA00022989"/>
    </source>
</evidence>
<dbReference type="GO" id="GO:0055085">
    <property type="term" value="P:transmembrane transport"/>
    <property type="evidence" value="ECO:0007669"/>
    <property type="project" value="InterPro"/>
</dbReference>
<gene>
    <name evidence="10" type="primary">ssuC_1</name>
    <name evidence="10" type="ORF">CLPUN_00620</name>
</gene>
<dbReference type="PANTHER" id="PTHR30151">
    <property type="entry name" value="ALKANE SULFONATE ABC TRANSPORTER-RELATED, MEMBRANE SUBUNIT"/>
    <property type="match status" value="1"/>
</dbReference>
<feature type="region of interest" description="Disordered" evidence="8">
    <location>
        <begin position="1"/>
        <end position="23"/>
    </location>
</feature>
<evidence type="ECO:0000256" key="1">
    <source>
        <dbReference type="ARBA" id="ARBA00004651"/>
    </source>
</evidence>
<dbReference type="Proteomes" id="UP000190890">
    <property type="component" value="Unassembled WGS sequence"/>
</dbReference>
<dbReference type="AlphaFoldDB" id="A0A1S8TXX3"/>
<comment type="subcellular location">
    <subcellularLocation>
        <location evidence="1 7">Cell membrane</location>
        <topology evidence="1 7">Multi-pass membrane protein</topology>
    </subcellularLocation>
</comment>
<dbReference type="PANTHER" id="PTHR30151:SF19">
    <property type="entry name" value="ABC TRANSPORTER PERMEASE"/>
    <property type="match status" value="1"/>
</dbReference>
<comment type="caution">
    <text evidence="10">The sequence shown here is derived from an EMBL/GenBank/DDBJ whole genome shotgun (WGS) entry which is preliminary data.</text>
</comment>
<evidence type="ECO:0000256" key="7">
    <source>
        <dbReference type="RuleBase" id="RU363032"/>
    </source>
</evidence>
<evidence type="ECO:0000256" key="4">
    <source>
        <dbReference type="ARBA" id="ARBA00022692"/>
    </source>
</evidence>
<accession>A0A1S8TXX3</accession>
<dbReference type="OrthoDB" id="9783295at2"/>
<feature type="transmembrane region" description="Helical" evidence="7">
    <location>
        <begin position="132"/>
        <end position="155"/>
    </location>
</feature>
<dbReference type="STRING" id="29367.CLPUN_00620"/>
<protein>
    <submittedName>
        <fullName evidence="10">Putative aliphatic sulfonates transport permease protein SsuC</fullName>
    </submittedName>
</protein>
<evidence type="ECO:0000259" key="9">
    <source>
        <dbReference type="PROSITE" id="PS50928"/>
    </source>
</evidence>
<dbReference type="CDD" id="cd06261">
    <property type="entry name" value="TM_PBP2"/>
    <property type="match status" value="1"/>
</dbReference>
<keyword evidence="4 7" id="KW-0812">Transmembrane</keyword>
<organism evidence="10 11">
    <name type="scientific">Clostridium puniceum</name>
    <dbReference type="NCBI Taxonomy" id="29367"/>
    <lineage>
        <taxon>Bacteria</taxon>
        <taxon>Bacillati</taxon>
        <taxon>Bacillota</taxon>
        <taxon>Clostridia</taxon>
        <taxon>Eubacteriales</taxon>
        <taxon>Clostridiaceae</taxon>
        <taxon>Clostridium</taxon>
    </lineage>
</organism>
<keyword evidence="3" id="KW-1003">Cell membrane</keyword>
<keyword evidence="6 7" id="KW-0472">Membrane</keyword>
<feature type="compositionally biased region" description="Basic and acidic residues" evidence="8">
    <location>
        <begin position="1"/>
        <end position="21"/>
    </location>
</feature>
<feature type="transmembrane region" description="Helical" evidence="7">
    <location>
        <begin position="288"/>
        <end position="307"/>
    </location>
</feature>
<evidence type="ECO:0000256" key="6">
    <source>
        <dbReference type="ARBA" id="ARBA00023136"/>
    </source>
</evidence>
<feature type="transmembrane region" description="Helical" evidence="7">
    <location>
        <begin position="188"/>
        <end position="209"/>
    </location>
</feature>
<feature type="transmembrane region" description="Helical" evidence="7">
    <location>
        <begin position="73"/>
        <end position="96"/>
    </location>
</feature>
<dbReference type="PROSITE" id="PS50928">
    <property type="entry name" value="ABC_TM1"/>
    <property type="match status" value="1"/>
</dbReference>
<sequence>MSDEQEIHLSKRQRKEEKDKNNYYLNKNLKANNKYESSKNKNKIINGSKNGEKISKEHEVYLKKVISTKRRIVVTRVLILAVFIALWQIAASFKWIDPFLTSSPSRVIKSFISLYEDGNLFKHIGITCYETILGFSLGTILGALIAIILWSFPFLSKILDPYLVVLNALPKVALAPIIIFWIGNGMSAIIVIALLISVVTTVISVLTGFNEIDTEKIMLMNTFRASKVQILRYLIFPYSIPIFISALKINVGLSWVGVIMGEFLVAKNGLGFLIVYGGQVAQLDMVMMSIVILSAIAFIMYEIVAFVEKKLIKDKN</sequence>
<evidence type="ECO:0000313" key="10">
    <source>
        <dbReference type="EMBL" id="OOM82578.1"/>
    </source>
</evidence>
<feature type="transmembrane region" description="Helical" evidence="7">
    <location>
        <begin position="162"/>
        <end position="182"/>
    </location>
</feature>
<dbReference type="Gene3D" id="1.10.3720.10">
    <property type="entry name" value="MetI-like"/>
    <property type="match status" value="1"/>
</dbReference>
<dbReference type="SUPFAM" id="SSF161098">
    <property type="entry name" value="MetI-like"/>
    <property type="match status" value="1"/>
</dbReference>
<dbReference type="GO" id="GO:0005886">
    <property type="term" value="C:plasma membrane"/>
    <property type="evidence" value="ECO:0007669"/>
    <property type="project" value="UniProtKB-SubCell"/>
</dbReference>
<keyword evidence="2 7" id="KW-0813">Transport</keyword>
<feature type="domain" description="ABC transmembrane type-1" evidence="9">
    <location>
        <begin position="124"/>
        <end position="304"/>
    </location>
</feature>
<evidence type="ECO:0000256" key="3">
    <source>
        <dbReference type="ARBA" id="ARBA00022475"/>
    </source>
</evidence>
<dbReference type="EMBL" id="LZZM01000004">
    <property type="protein sequence ID" value="OOM82578.1"/>
    <property type="molecule type" value="Genomic_DNA"/>
</dbReference>
<keyword evidence="11" id="KW-1185">Reference proteome</keyword>
<evidence type="ECO:0000313" key="11">
    <source>
        <dbReference type="Proteomes" id="UP000190890"/>
    </source>
</evidence>
<dbReference type="InterPro" id="IPR000515">
    <property type="entry name" value="MetI-like"/>
</dbReference>
<feature type="transmembrane region" description="Helical" evidence="7">
    <location>
        <begin position="230"/>
        <end position="249"/>
    </location>
</feature>
<evidence type="ECO:0000256" key="2">
    <source>
        <dbReference type="ARBA" id="ARBA00022448"/>
    </source>
</evidence>